<evidence type="ECO:0000256" key="2">
    <source>
        <dbReference type="ARBA" id="ARBA00022729"/>
    </source>
</evidence>
<dbReference type="InterPro" id="IPR031311">
    <property type="entry name" value="CHIT_BIND_RR_consensus"/>
</dbReference>
<gene>
    <name evidence="4" type="ORF">EEDITHA_LOCUS21221</name>
</gene>
<keyword evidence="5" id="KW-1185">Reference proteome</keyword>
<dbReference type="PROSITE" id="PS51155">
    <property type="entry name" value="CHIT_BIND_RR_2"/>
    <property type="match status" value="1"/>
</dbReference>
<dbReference type="PANTHER" id="PTHR12236:SF75">
    <property type="entry name" value="CUTICULAR PROTEIN 62BB, ISOFORM A"/>
    <property type="match status" value="1"/>
</dbReference>
<evidence type="ECO:0000313" key="5">
    <source>
        <dbReference type="Proteomes" id="UP001153954"/>
    </source>
</evidence>
<dbReference type="InterPro" id="IPR051217">
    <property type="entry name" value="Insect_Cuticle_Struc_Prot"/>
</dbReference>
<evidence type="ECO:0000256" key="3">
    <source>
        <dbReference type="PROSITE-ProRule" id="PRU00497"/>
    </source>
</evidence>
<comment type="caution">
    <text evidence="4">The sequence shown here is derived from an EMBL/GenBank/DDBJ whole genome shotgun (WGS) entry which is preliminary data.</text>
</comment>
<dbReference type="Pfam" id="PF00379">
    <property type="entry name" value="Chitin_bind_4"/>
    <property type="match status" value="1"/>
</dbReference>
<reference evidence="4" key="1">
    <citation type="submission" date="2022-03" db="EMBL/GenBank/DDBJ databases">
        <authorList>
            <person name="Tunstrom K."/>
        </authorList>
    </citation>
    <scope>NUCLEOTIDE SEQUENCE</scope>
</reference>
<dbReference type="AlphaFoldDB" id="A0AAU9VAL5"/>
<name>A0AAU9VAL5_EUPED</name>
<dbReference type="EMBL" id="CAKOGL010000030">
    <property type="protein sequence ID" value="CAH2107168.1"/>
    <property type="molecule type" value="Genomic_DNA"/>
</dbReference>
<dbReference type="PROSITE" id="PS00233">
    <property type="entry name" value="CHIT_BIND_RR_1"/>
    <property type="match status" value="1"/>
</dbReference>
<proteinExistence type="predicted"/>
<dbReference type="Proteomes" id="UP001153954">
    <property type="component" value="Unassembled WGS sequence"/>
</dbReference>
<accession>A0AAU9VAL5</accession>
<dbReference type="GO" id="GO:0005615">
    <property type="term" value="C:extracellular space"/>
    <property type="evidence" value="ECO:0007669"/>
    <property type="project" value="TreeGrafter"/>
</dbReference>
<sequence length="243" mass="25516">MLSRFSYSVTRLPPGIKTTSGPTSLSHKSSKSIKNQHIVVVSILVAVCHAAAIEEGHGHAVSSQSIVRHDQPNQGATHYSPLIAHAAPVLAHAGPIVHHATPLIHSAPVVQHVAAVAHAPIALGNGEQIEEHAPAHYEFSYSVEDPQTGDHKSQHESREGDVVKGEYSLVQPDGSVRTVEYTADTHNGFNAVVHNSAPSAHAAPAPAVHAVHAAPVVHAPIVHAAPLVHASPVIHATPYLAHH</sequence>
<evidence type="ECO:0008006" key="6">
    <source>
        <dbReference type="Google" id="ProtNLM"/>
    </source>
</evidence>
<protein>
    <recommendedName>
        <fullName evidence="6">Cuticle protein</fullName>
    </recommendedName>
</protein>
<dbReference type="PANTHER" id="PTHR12236">
    <property type="entry name" value="STRUCTURAL CONTITUENT OF CUTICLE"/>
    <property type="match status" value="1"/>
</dbReference>
<dbReference type="PRINTS" id="PR00947">
    <property type="entry name" value="CUTICLE"/>
</dbReference>
<dbReference type="GO" id="GO:0031012">
    <property type="term" value="C:extracellular matrix"/>
    <property type="evidence" value="ECO:0007669"/>
    <property type="project" value="TreeGrafter"/>
</dbReference>
<dbReference type="GO" id="GO:0042302">
    <property type="term" value="F:structural constituent of cuticle"/>
    <property type="evidence" value="ECO:0007669"/>
    <property type="project" value="UniProtKB-UniRule"/>
</dbReference>
<keyword evidence="1 3" id="KW-0193">Cuticle</keyword>
<organism evidence="4 5">
    <name type="scientific">Euphydryas editha</name>
    <name type="common">Edith's checkerspot</name>
    <dbReference type="NCBI Taxonomy" id="104508"/>
    <lineage>
        <taxon>Eukaryota</taxon>
        <taxon>Metazoa</taxon>
        <taxon>Ecdysozoa</taxon>
        <taxon>Arthropoda</taxon>
        <taxon>Hexapoda</taxon>
        <taxon>Insecta</taxon>
        <taxon>Pterygota</taxon>
        <taxon>Neoptera</taxon>
        <taxon>Endopterygota</taxon>
        <taxon>Lepidoptera</taxon>
        <taxon>Glossata</taxon>
        <taxon>Ditrysia</taxon>
        <taxon>Papilionoidea</taxon>
        <taxon>Nymphalidae</taxon>
        <taxon>Nymphalinae</taxon>
        <taxon>Euphydryas</taxon>
    </lineage>
</organism>
<evidence type="ECO:0000313" key="4">
    <source>
        <dbReference type="EMBL" id="CAH2107168.1"/>
    </source>
</evidence>
<evidence type="ECO:0000256" key="1">
    <source>
        <dbReference type="ARBA" id="ARBA00022460"/>
    </source>
</evidence>
<dbReference type="InterPro" id="IPR000618">
    <property type="entry name" value="Insect_cuticle"/>
</dbReference>
<keyword evidence="2" id="KW-0732">Signal</keyword>